<dbReference type="EMBL" id="QVQT01000004">
    <property type="protein sequence ID" value="RFU16188.1"/>
    <property type="molecule type" value="Genomic_DNA"/>
</dbReference>
<organism evidence="1 2">
    <name type="scientific">Paracidobacterium acidisoli</name>
    <dbReference type="NCBI Taxonomy" id="2303751"/>
    <lineage>
        <taxon>Bacteria</taxon>
        <taxon>Pseudomonadati</taxon>
        <taxon>Acidobacteriota</taxon>
        <taxon>Terriglobia</taxon>
        <taxon>Terriglobales</taxon>
        <taxon>Acidobacteriaceae</taxon>
        <taxon>Paracidobacterium</taxon>
    </lineage>
</organism>
<evidence type="ECO:0000313" key="2">
    <source>
        <dbReference type="Proteomes" id="UP000264702"/>
    </source>
</evidence>
<accession>A0A372IMT5</accession>
<dbReference type="InterPro" id="IPR036237">
    <property type="entry name" value="Xyl_isomerase-like_sf"/>
</dbReference>
<dbReference type="Proteomes" id="UP000264702">
    <property type="component" value="Unassembled WGS sequence"/>
</dbReference>
<dbReference type="AlphaFoldDB" id="A0A372IMT5"/>
<dbReference type="SUPFAM" id="SSF51658">
    <property type="entry name" value="Xylose isomerase-like"/>
    <property type="match status" value="1"/>
</dbReference>
<comment type="caution">
    <text evidence="1">The sequence shown here is derived from an EMBL/GenBank/DDBJ whole genome shotgun (WGS) entry which is preliminary data.</text>
</comment>
<proteinExistence type="predicted"/>
<protein>
    <recommendedName>
        <fullName evidence="3">Xylose isomerase-like TIM barrel domain-containing protein</fullName>
    </recommendedName>
</protein>
<keyword evidence="2" id="KW-1185">Reference proteome</keyword>
<gene>
    <name evidence="1" type="ORF">D0Y96_12305</name>
</gene>
<evidence type="ECO:0000313" key="1">
    <source>
        <dbReference type="EMBL" id="RFU16188.1"/>
    </source>
</evidence>
<sequence>MHPDSIHNFELWRELGSTVCIENMDSRKKTGRTAQELSGIFNQLPEAMFCLDVAHARQFDSSMVEAYFMLSRFAERLVQVHISEVNTASRHIPLSEASVSAYSRLSSFIPQQAALIFESRLDDNASPCRLEAEIEKARNAFHWLPLRRRREAMQLAH</sequence>
<reference evidence="1 2" key="1">
    <citation type="submission" date="2018-08" db="EMBL/GenBank/DDBJ databases">
        <title>Acidipila sp. 4G-K13, an acidobacterium isolated from forest soil.</title>
        <authorList>
            <person name="Gao Z.-H."/>
            <person name="Qiu L.-H."/>
        </authorList>
    </citation>
    <scope>NUCLEOTIDE SEQUENCE [LARGE SCALE GENOMIC DNA]</scope>
    <source>
        <strain evidence="1 2">4G-K13</strain>
    </source>
</reference>
<name>A0A372IMT5_9BACT</name>
<dbReference type="Gene3D" id="3.20.20.150">
    <property type="entry name" value="Divalent-metal-dependent TIM barrel enzymes"/>
    <property type="match status" value="1"/>
</dbReference>
<evidence type="ECO:0008006" key="3">
    <source>
        <dbReference type="Google" id="ProtNLM"/>
    </source>
</evidence>